<dbReference type="GO" id="GO:0046103">
    <property type="term" value="P:inosine biosynthetic process"/>
    <property type="evidence" value="ECO:0007669"/>
    <property type="project" value="TreeGrafter"/>
</dbReference>
<dbReference type="KEGG" id="lem:LEN_0197"/>
<evidence type="ECO:0000256" key="7">
    <source>
        <dbReference type="SAM" id="SignalP"/>
    </source>
</evidence>
<dbReference type="InterPro" id="IPR006330">
    <property type="entry name" value="Ado/ade_deaminase"/>
</dbReference>
<feature type="signal peptide" evidence="7">
    <location>
        <begin position="1"/>
        <end position="37"/>
    </location>
</feature>
<evidence type="ECO:0000313" key="9">
    <source>
        <dbReference type="EMBL" id="BAV95684.1"/>
    </source>
</evidence>
<comment type="similarity">
    <text evidence="2">Belongs to the metallo-dependent hydrolases superfamily. Adenosine and AMP deaminases family.</text>
</comment>
<organism evidence="9 10">
    <name type="scientific">Lysobacter enzymogenes</name>
    <dbReference type="NCBI Taxonomy" id="69"/>
    <lineage>
        <taxon>Bacteria</taxon>
        <taxon>Pseudomonadati</taxon>
        <taxon>Pseudomonadota</taxon>
        <taxon>Gammaproteobacteria</taxon>
        <taxon>Lysobacterales</taxon>
        <taxon>Lysobacteraceae</taxon>
        <taxon>Lysobacter</taxon>
    </lineage>
</organism>
<evidence type="ECO:0000259" key="8">
    <source>
        <dbReference type="Pfam" id="PF00962"/>
    </source>
</evidence>
<dbReference type="EC" id="3.5.4.4" evidence="3"/>
<evidence type="ECO:0000256" key="3">
    <source>
        <dbReference type="ARBA" id="ARBA00012784"/>
    </source>
</evidence>
<evidence type="ECO:0000256" key="6">
    <source>
        <dbReference type="ARBA" id="ARBA00022833"/>
    </source>
</evidence>
<dbReference type="GO" id="GO:0043103">
    <property type="term" value="P:hypoxanthine salvage"/>
    <property type="evidence" value="ECO:0007669"/>
    <property type="project" value="TreeGrafter"/>
</dbReference>
<dbReference type="PANTHER" id="PTHR11409:SF43">
    <property type="entry name" value="ADENOSINE DEAMINASE"/>
    <property type="match status" value="1"/>
</dbReference>
<keyword evidence="7" id="KW-0732">Signal</keyword>
<dbReference type="InterPro" id="IPR032466">
    <property type="entry name" value="Metal_Hydrolase"/>
</dbReference>
<name>A0AAU9ABJ5_LYSEN</name>
<dbReference type="AlphaFoldDB" id="A0AAU9ABJ5"/>
<dbReference type="Proteomes" id="UP000218824">
    <property type="component" value="Chromosome"/>
</dbReference>
<gene>
    <name evidence="9" type="primary">add</name>
    <name evidence="9" type="ORF">LEN_0197</name>
</gene>
<dbReference type="GO" id="GO:0004000">
    <property type="term" value="F:adenosine deaminase activity"/>
    <property type="evidence" value="ECO:0007669"/>
    <property type="project" value="TreeGrafter"/>
</dbReference>
<dbReference type="Pfam" id="PF00962">
    <property type="entry name" value="A_deaminase"/>
    <property type="match status" value="1"/>
</dbReference>
<evidence type="ECO:0000256" key="5">
    <source>
        <dbReference type="ARBA" id="ARBA00022801"/>
    </source>
</evidence>
<dbReference type="InterPro" id="IPR001365">
    <property type="entry name" value="A_deaminase_dom"/>
</dbReference>
<feature type="domain" description="Adenosine deaminase" evidence="8">
    <location>
        <begin position="236"/>
        <end position="467"/>
    </location>
</feature>
<evidence type="ECO:0000256" key="1">
    <source>
        <dbReference type="ARBA" id="ARBA00001947"/>
    </source>
</evidence>
<evidence type="ECO:0000256" key="2">
    <source>
        <dbReference type="ARBA" id="ARBA00006676"/>
    </source>
</evidence>
<reference evidence="9 10" key="1">
    <citation type="journal article" date="2017" name="DNA Res.">
        <title>Complete genome sequence and expression profile of the commercial lytic enzyme producer Lysobacter enzymogenes M497-1.</title>
        <authorList>
            <person name="Takami H."/>
            <person name="Toyoda A."/>
            <person name="Uchiyama I."/>
            <person name="Itoh T."/>
            <person name="Takaki Y."/>
            <person name="Arai W."/>
            <person name="Nishi S."/>
            <person name="Kawai M."/>
            <person name="Shinya K."/>
            <person name="Ikeda H."/>
        </authorList>
    </citation>
    <scope>NUCLEOTIDE SEQUENCE [LARGE SCALE GENOMIC DNA]</scope>
    <source>
        <strain evidence="9 10">M497-1</strain>
    </source>
</reference>
<proteinExistence type="inferred from homology"/>
<dbReference type="GO" id="GO:0005829">
    <property type="term" value="C:cytosol"/>
    <property type="evidence" value="ECO:0007669"/>
    <property type="project" value="TreeGrafter"/>
</dbReference>
<keyword evidence="6" id="KW-0862">Zinc</keyword>
<dbReference type="EMBL" id="AP014940">
    <property type="protein sequence ID" value="BAV95684.1"/>
    <property type="molecule type" value="Genomic_DNA"/>
</dbReference>
<keyword evidence="5" id="KW-0378">Hydrolase</keyword>
<accession>A0AAU9ABJ5</accession>
<keyword evidence="4" id="KW-0479">Metal-binding</keyword>
<evidence type="ECO:0000256" key="4">
    <source>
        <dbReference type="ARBA" id="ARBA00022723"/>
    </source>
</evidence>
<dbReference type="Gene3D" id="3.20.20.140">
    <property type="entry name" value="Metal-dependent hydrolases"/>
    <property type="match status" value="1"/>
</dbReference>
<dbReference type="GO" id="GO:0006154">
    <property type="term" value="P:adenosine catabolic process"/>
    <property type="evidence" value="ECO:0007669"/>
    <property type="project" value="TreeGrafter"/>
</dbReference>
<dbReference type="PANTHER" id="PTHR11409">
    <property type="entry name" value="ADENOSINE DEAMINASE"/>
    <property type="match status" value="1"/>
</dbReference>
<dbReference type="GO" id="GO:0046872">
    <property type="term" value="F:metal ion binding"/>
    <property type="evidence" value="ECO:0007669"/>
    <property type="project" value="UniProtKB-KW"/>
</dbReference>
<feature type="chain" id="PRO_5043795871" description="adenosine deaminase" evidence="7">
    <location>
        <begin position="38"/>
        <end position="534"/>
    </location>
</feature>
<sequence length="534" mass="57436">MQAQNPSARDRARIRTPLLRGAALALALAALAPAAQARERTDAADAEAATAAYFERVRASPPHLRALLQAMPKGGDLHSHLSGAVYAEDYLRWAGEDGLCLQREDAHLAAPPCAPPASVAVNAAPLELYGRAIDAMSVRGYERGIGDPQVPVEQRFFSAFDRFRILSRQRGGDMLAAVRRIAAGEHTAYLELMQVPPAGRGFADTAPIRDDGRDFAQWRQTLQPALADAVPRARAELDRDEAQAAAALGCAGAAPQPGCAVEVRYLITATRVHEPARVFADLAFAFALAAADPRCVGVNFLGPEHHRLAARDYALHMRMIAFFRQHHPAVRVSLHTAELNPALAPPEDLRGHIRQAVDTAGAQRIGHAAALAYEDDVASLLQTMARRRVAVEINLSSNAAILGLRGAAHPLALYRAAGVPVVLSTDDQGILRSDLSGEYQRAAQEQGLGYRDLKRIARDSLQYAFLPGASLWRDTAGGARAPACAGADARAEASAACAAFLRGSDKARLQWRLEQQLARFERAPRLPLPQSSEK</sequence>
<dbReference type="GeneID" id="83062134"/>
<protein>
    <recommendedName>
        <fullName evidence="3">adenosine deaminase</fullName>
        <ecNumber evidence="3">3.5.4.4</ecNumber>
    </recommendedName>
</protein>
<comment type="cofactor">
    <cofactor evidence="1">
        <name>Zn(2+)</name>
        <dbReference type="ChEBI" id="CHEBI:29105"/>
    </cofactor>
</comment>
<dbReference type="RefSeq" id="WP_096376294.1">
    <property type="nucleotide sequence ID" value="NZ_AP014940.1"/>
</dbReference>
<evidence type="ECO:0000313" key="10">
    <source>
        <dbReference type="Proteomes" id="UP000218824"/>
    </source>
</evidence>
<dbReference type="SUPFAM" id="SSF51556">
    <property type="entry name" value="Metallo-dependent hydrolases"/>
    <property type="match status" value="1"/>
</dbReference>